<evidence type="ECO:0000313" key="7">
    <source>
        <dbReference type="Proteomes" id="UP000186817"/>
    </source>
</evidence>
<gene>
    <name evidence="6" type="primary">ANTR6</name>
    <name evidence="6" type="ORF">AK812_SmicGene5626</name>
</gene>
<dbReference type="OrthoDB" id="442499at2759"/>
<protein>
    <submittedName>
        <fullName evidence="6">Putative anion transporter 6, chloroplastic</fullName>
    </submittedName>
</protein>
<evidence type="ECO:0000313" key="6">
    <source>
        <dbReference type="EMBL" id="OLQ10669.1"/>
    </source>
</evidence>
<evidence type="ECO:0000256" key="2">
    <source>
        <dbReference type="ARBA" id="ARBA00022692"/>
    </source>
</evidence>
<feature type="transmembrane region" description="Helical" evidence="5">
    <location>
        <begin position="46"/>
        <end position="77"/>
    </location>
</feature>
<feature type="transmembrane region" description="Helical" evidence="5">
    <location>
        <begin position="98"/>
        <end position="118"/>
    </location>
</feature>
<keyword evidence="3 5" id="KW-1133">Transmembrane helix</keyword>
<feature type="transmembrane region" description="Helical" evidence="5">
    <location>
        <begin position="130"/>
        <end position="151"/>
    </location>
</feature>
<dbReference type="PANTHER" id="PTHR11662:SF243">
    <property type="entry name" value="ANION TRANSPORTER 6, CHLOROPLASTIC-RELATED"/>
    <property type="match status" value="1"/>
</dbReference>
<evidence type="ECO:0000256" key="1">
    <source>
        <dbReference type="ARBA" id="ARBA00004141"/>
    </source>
</evidence>
<comment type="caution">
    <text evidence="6">The sequence shown here is derived from an EMBL/GenBank/DDBJ whole genome shotgun (WGS) entry which is preliminary data.</text>
</comment>
<keyword evidence="7" id="KW-1185">Reference proteome</keyword>
<evidence type="ECO:0000256" key="3">
    <source>
        <dbReference type="ARBA" id="ARBA00022989"/>
    </source>
</evidence>
<dbReference type="GO" id="GO:0016020">
    <property type="term" value="C:membrane"/>
    <property type="evidence" value="ECO:0007669"/>
    <property type="project" value="UniProtKB-SubCell"/>
</dbReference>
<accession>A0A1Q9ETB4</accession>
<dbReference type="InterPro" id="IPR036259">
    <property type="entry name" value="MFS_trans_sf"/>
</dbReference>
<dbReference type="SUPFAM" id="SSF103473">
    <property type="entry name" value="MFS general substrate transporter"/>
    <property type="match status" value="1"/>
</dbReference>
<name>A0A1Q9ETB4_SYMMI</name>
<dbReference type="Proteomes" id="UP000186817">
    <property type="component" value="Unassembled WGS sequence"/>
</dbReference>
<dbReference type="InterPro" id="IPR050382">
    <property type="entry name" value="MFS_Na/Anion_cotransporter"/>
</dbReference>
<dbReference type="AlphaFoldDB" id="A0A1Q9ETB4"/>
<evidence type="ECO:0000256" key="4">
    <source>
        <dbReference type="ARBA" id="ARBA00023136"/>
    </source>
</evidence>
<dbReference type="EMBL" id="LSRX01000074">
    <property type="protein sequence ID" value="OLQ10669.1"/>
    <property type="molecule type" value="Genomic_DNA"/>
</dbReference>
<organism evidence="6 7">
    <name type="scientific">Symbiodinium microadriaticum</name>
    <name type="common">Dinoflagellate</name>
    <name type="synonym">Zooxanthella microadriatica</name>
    <dbReference type="NCBI Taxonomy" id="2951"/>
    <lineage>
        <taxon>Eukaryota</taxon>
        <taxon>Sar</taxon>
        <taxon>Alveolata</taxon>
        <taxon>Dinophyceae</taxon>
        <taxon>Suessiales</taxon>
        <taxon>Symbiodiniaceae</taxon>
        <taxon>Symbiodinium</taxon>
    </lineage>
</organism>
<keyword evidence="2 5" id="KW-0812">Transmembrane</keyword>
<sequence length="164" mass="16988">MMGLSLEDAVVVEGALASPLVGQLADKLLKDGWDVSSLRRVFQGTAFFGGAVCMLLNAFLGPSLGTVGQVALLVAATTLKSADRAGLFCTHADLSPRYAGALLALSSTAGAIAPIPVIEFIGKLIDETGSFGWGLFVPIAIAQIIGGLVYVTTADCERQEFDNL</sequence>
<keyword evidence="4 5" id="KW-0472">Membrane</keyword>
<proteinExistence type="predicted"/>
<reference evidence="6 7" key="1">
    <citation type="submission" date="2016-02" db="EMBL/GenBank/DDBJ databases">
        <title>Genome analysis of coral dinoflagellate symbionts highlights evolutionary adaptations to a symbiotic lifestyle.</title>
        <authorList>
            <person name="Aranda M."/>
            <person name="Li Y."/>
            <person name="Liew Y.J."/>
            <person name="Baumgarten S."/>
            <person name="Simakov O."/>
            <person name="Wilson M."/>
            <person name="Piel J."/>
            <person name="Ashoor H."/>
            <person name="Bougouffa S."/>
            <person name="Bajic V.B."/>
            <person name="Ryu T."/>
            <person name="Ravasi T."/>
            <person name="Bayer T."/>
            <person name="Micklem G."/>
            <person name="Kim H."/>
            <person name="Bhak J."/>
            <person name="Lajeunesse T.C."/>
            <person name="Voolstra C.R."/>
        </authorList>
    </citation>
    <scope>NUCLEOTIDE SEQUENCE [LARGE SCALE GENOMIC DNA]</scope>
    <source>
        <strain evidence="6 7">CCMP2467</strain>
    </source>
</reference>
<comment type="subcellular location">
    <subcellularLocation>
        <location evidence="1">Membrane</location>
        <topology evidence="1">Multi-pass membrane protein</topology>
    </subcellularLocation>
</comment>
<dbReference type="PANTHER" id="PTHR11662">
    <property type="entry name" value="SOLUTE CARRIER FAMILY 17"/>
    <property type="match status" value="1"/>
</dbReference>
<evidence type="ECO:0000256" key="5">
    <source>
        <dbReference type="SAM" id="Phobius"/>
    </source>
</evidence>